<organism evidence="1">
    <name type="scientific">marine sediment metagenome</name>
    <dbReference type="NCBI Taxonomy" id="412755"/>
    <lineage>
        <taxon>unclassified sequences</taxon>
        <taxon>metagenomes</taxon>
        <taxon>ecological metagenomes</taxon>
    </lineage>
</organism>
<accession>A0A0F9JAS4</accession>
<evidence type="ECO:0000313" key="1">
    <source>
        <dbReference type="EMBL" id="KKM54907.1"/>
    </source>
</evidence>
<dbReference type="EMBL" id="LAZR01011896">
    <property type="protein sequence ID" value="KKM54907.1"/>
    <property type="molecule type" value="Genomic_DNA"/>
</dbReference>
<reference evidence="1" key="1">
    <citation type="journal article" date="2015" name="Nature">
        <title>Complex archaea that bridge the gap between prokaryotes and eukaryotes.</title>
        <authorList>
            <person name="Spang A."/>
            <person name="Saw J.H."/>
            <person name="Jorgensen S.L."/>
            <person name="Zaremba-Niedzwiedzka K."/>
            <person name="Martijn J."/>
            <person name="Lind A.E."/>
            <person name="van Eijk R."/>
            <person name="Schleper C."/>
            <person name="Guy L."/>
            <person name="Ettema T.J."/>
        </authorList>
    </citation>
    <scope>NUCLEOTIDE SEQUENCE</scope>
</reference>
<feature type="non-terminal residue" evidence="1">
    <location>
        <position position="1"/>
    </location>
</feature>
<sequence length="890" mass="102741">VILNFSYGPISTRTHILLSSLFNQTYLTQIEYSFYDYLTFYFDYSVNLLTPLFYENSKLLTSDGSSFNSIDFTRNTYLSSNNQLLGFNDSKLFINFEVFEDPYHELYVADIDSDGVPDYMQRIDADQDGEFEIIMYGVNGRGEILWHHRFITDEGESESSTISYADSEKSTDWFKIDTDQIWKLMKAEGLRWSSYTSVSFGSRVMNKITITETTSQIKTYTIIFDDDGDGYADRSIIYQRATEFKRSTVEVVEETFLIGFENIKNYHYQEAYIRQLTHDDIRNKDFSSITDSLAHSEIESGYVYYEDKSTMIKEDYSLVETLTYADWYLNEAGDLVVAQWREYKDNFEDNFVDIFTEFETYTITDSDTGEEYESQIPHFLTSPEDFTVPVWGADNAPKKFDSLIINTDGSQTITNVYEETIKINFVDRYNLFYDYLKTDLSDVNSDNTVFKVTGVFITPSDGKVYFTSDMLSFKWNKFWKAFGFTPAQIDGHYLFYDSNLDGSYETVFILASEADNNDGYRVVSIGFNYDADYSFIPYESIGLSKRTRDIIDSPEDRQGLHIRESNLIYPSDLPIFMDLMYPSDISGDLTPRDHILEVWRLIPPNADADHALLYKQVFNREYASAWAVYQDRKWDDIWDNVAMIVTAGTIAAGVSATGVGAPFAGIAFAATYYILTLLNQAEKDKLMKEQMKSRSFYRTGSTRYAPKIISEKRSDDFSDIWETWGGHPSAKYHTISAGELGVNQWLGEAVVVPPEEVRGESEGFDPFFTNSGLIGLNERNYFMVTSVDGYGSYDFGPVFFGNNRDYINWKYRTNSLGFLETKIAEMTRGDYAEFNRIKPMFINGRPVYTFVDGNDELHSKTFPKLLQPNYCEQRKICSDRSQRACYFFGC</sequence>
<dbReference type="AlphaFoldDB" id="A0A0F9JAS4"/>
<protein>
    <submittedName>
        <fullName evidence="1">Uncharacterized protein</fullName>
    </submittedName>
</protein>
<comment type="caution">
    <text evidence="1">The sequence shown here is derived from an EMBL/GenBank/DDBJ whole genome shotgun (WGS) entry which is preliminary data.</text>
</comment>
<gene>
    <name evidence="1" type="ORF">LCGC14_1553060</name>
</gene>
<proteinExistence type="predicted"/>
<name>A0A0F9JAS4_9ZZZZ</name>